<organism evidence="3 4">
    <name type="scientific">Candidatus Egerieousia excrementavium</name>
    <dbReference type="NCBI Taxonomy" id="2840778"/>
    <lineage>
        <taxon>Bacteria</taxon>
        <taxon>Pseudomonadati</taxon>
        <taxon>Bacteroidota</taxon>
        <taxon>Bacteroidia</taxon>
        <taxon>Bacteroidales</taxon>
        <taxon>Candidatus Egerieousia</taxon>
    </lineage>
</organism>
<gene>
    <name evidence="3" type="ORF">IAC68_01160</name>
</gene>
<feature type="transmembrane region" description="Helical" evidence="1">
    <location>
        <begin position="219"/>
        <end position="237"/>
    </location>
</feature>
<dbReference type="PANTHER" id="PTHR31061">
    <property type="entry name" value="LD22376P"/>
    <property type="match status" value="1"/>
</dbReference>
<dbReference type="PANTHER" id="PTHR31061:SF24">
    <property type="entry name" value="LD22376P"/>
    <property type="match status" value="1"/>
</dbReference>
<dbReference type="Proteomes" id="UP000823635">
    <property type="component" value="Unassembled WGS sequence"/>
</dbReference>
<dbReference type="InterPro" id="IPR012429">
    <property type="entry name" value="HGSNAT_cat"/>
</dbReference>
<feature type="transmembrane region" description="Helical" evidence="1">
    <location>
        <begin position="84"/>
        <end position="104"/>
    </location>
</feature>
<protein>
    <submittedName>
        <fullName evidence="3">DUF1624 domain-containing protein</fullName>
    </submittedName>
</protein>
<evidence type="ECO:0000313" key="4">
    <source>
        <dbReference type="Proteomes" id="UP000823635"/>
    </source>
</evidence>
<feature type="domain" description="Heparan-alpha-glucosaminide N-acetyltransferase catalytic" evidence="2">
    <location>
        <begin position="8"/>
        <end position="168"/>
    </location>
</feature>
<keyword evidence="1" id="KW-0472">Membrane</keyword>
<feature type="transmembrane region" description="Helical" evidence="1">
    <location>
        <begin position="52"/>
        <end position="72"/>
    </location>
</feature>
<proteinExistence type="predicted"/>
<reference evidence="3" key="1">
    <citation type="submission" date="2020-10" db="EMBL/GenBank/DDBJ databases">
        <authorList>
            <person name="Gilroy R."/>
        </authorList>
    </citation>
    <scope>NUCLEOTIDE SEQUENCE</scope>
    <source>
        <strain evidence="3">15467</strain>
    </source>
</reference>
<evidence type="ECO:0000256" key="1">
    <source>
        <dbReference type="SAM" id="Phobius"/>
    </source>
</evidence>
<reference evidence="3" key="2">
    <citation type="journal article" date="2021" name="PeerJ">
        <title>Extensive microbial diversity within the chicken gut microbiome revealed by metagenomics and culture.</title>
        <authorList>
            <person name="Gilroy R."/>
            <person name="Ravi A."/>
            <person name="Getino M."/>
            <person name="Pursley I."/>
            <person name="Horton D.L."/>
            <person name="Alikhan N.F."/>
            <person name="Baker D."/>
            <person name="Gharbi K."/>
            <person name="Hall N."/>
            <person name="Watson M."/>
            <person name="Adriaenssens E.M."/>
            <person name="Foster-Nyarko E."/>
            <person name="Jarju S."/>
            <person name="Secka A."/>
            <person name="Antonio M."/>
            <person name="Oren A."/>
            <person name="Chaudhuri R.R."/>
            <person name="La Ragione R."/>
            <person name="Hildebrand F."/>
            <person name="Pallen M.J."/>
        </authorList>
    </citation>
    <scope>NUCLEOTIDE SEQUENCE</scope>
    <source>
        <strain evidence="3">15467</strain>
    </source>
</reference>
<feature type="transmembrane region" description="Helical" evidence="1">
    <location>
        <begin position="282"/>
        <end position="301"/>
    </location>
</feature>
<keyword evidence="1" id="KW-1133">Transmembrane helix</keyword>
<feature type="transmembrane region" description="Helical" evidence="1">
    <location>
        <begin position="321"/>
        <end position="338"/>
    </location>
</feature>
<feature type="transmembrane region" description="Helical" evidence="1">
    <location>
        <begin position="124"/>
        <end position="147"/>
    </location>
</feature>
<evidence type="ECO:0000313" key="3">
    <source>
        <dbReference type="EMBL" id="MBO8428530.1"/>
    </source>
</evidence>
<feature type="transmembrane region" description="Helical" evidence="1">
    <location>
        <begin position="249"/>
        <end position="270"/>
    </location>
</feature>
<comment type="caution">
    <text evidence="3">The sequence shown here is derived from an EMBL/GenBank/DDBJ whole genome shotgun (WGS) entry which is preliminary data.</text>
</comment>
<dbReference type="EMBL" id="JADINB010000027">
    <property type="protein sequence ID" value="MBO8428530.1"/>
    <property type="molecule type" value="Genomic_DNA"/>
</dbReference>
<keyword evidence="1" id="KW-0812">Transmembrane</keyword>
<evidence type="ECO:0000259" key="2">
    <source>
        <dbReference type="Pfam" id="PF07786"/>
    </source>
</evidence>
<accession>A0A9D9DLY4</accession>
<name>A0A9D9DLY4_9BACT</name>
<dbReference type="Pfam" id="PF07786">
    <property type="entry name" value="HGSNAT_cat"/>
    <property type="match status" value="1"/>
</dbReference>
<feature type="transmembrane region" description="Helical" evidence="1">
    <location>
        <begin position="379"/>
        <end position="397"/>
    </location>
</feature>
<dbReference type="AlphaFoldDB" id="A0A9D9DLY4"/>
<sequence length="405" mass="44725">MAEIKTTRYVALDVLRGMTVAGMILVNNPGSWSHIFPPLAHAKWAGCTPTDLVFPFFLFVVGAAMAFSFAKYNESLNKASVKKLLKRGVLIFLVGLGLNAFPFYPTSPDPQLTFGENYMNYLGHIRIFGVLQRIAMCYVVGGLVALWLQRPRRIVPAMTLLMALHWVILLLIGDSSAEFANGAKGALSLAGQGSGAIDIALVGESHVYHGYGIAFDPEGLLGTLSGACTVLFGFLIGNKIRTSQSKIDTVSFLYTTGMLSLAGGLVLSIWYPIIKALWTGSYVLYAGGWCIMMLAFFIYFIDIKGKERFFTPFKALGMNPLFAFVMAGVFAKVFGRIIRWTTEVVQNGEVHEKVWNASSWFYQNICVGIVGESNRVSSLIYALIYVAIFTLMAMWLYRKKIVIKL</sequence>
<feature type="transmembrane region" description="Helical" evidence="1">
    <location>
        <begin position="154"/>
        <end position="172"/>
    </location>
</feature>